<evidence type="ECO:0000259" key="5">
    <source>
        <dbReference type="SMART" id="SM00903"/>
    </source>
</evidence>
<evidence type="ECO:0000256" key="3">
    <source>
        <dbReference type="ARBA" id="ARBA00022643"/>
    </source>
</evidence>
<reference evidence="6 7" key="1">
    <citation type="submission" date="2020-08" db="EMBL/GenBank/DDBJ databases">
        <title>Sequencing the genomes of 1000 actinobacteria strains.</title>
        <authorList>
            <person name="Klenk H.-P."/>
        </authorList>
    </citation>
    <scope>NUCLEOTIDE SEQUENCE [LARGE SCALE GENOMIC DNA]</scope>
    <source>
        <strain evidence="6 7">DSM 44598</strain>
    </source>
</reference>
<organism evidence="6 7">
    <name type="scientific">Nocardiopsis metallicus</name>
    <dbReference type="NCBI Taxonomy" id="179819"/>
    <lineage>
        <taxon>Bacteria</taxon>
        <taxon>Bacillati</taxon>
        <taxon>Actinomycetota</taxon>
        <taxon>Actinomycetes</taxon>
        <taxon>Streptosporangiales</taxon>
        <taxon>Nocardiopsidaceae</taxon>
        <taxon>Nocardiopsis</taxon>
    </lineage>
</organism>
<comment type="caution">
    <text evidence="6">The sequence shown here is derived from an EMBL/GenBank/DDBJ whole genome shotgun (WGS) entry which is preliminary data.</text>
</comment>
<evidence type="ECO:0000256" key="1">
    <source>
        <dbReference type="ARBA" id="ARBA00001917"/>
    </source>
</evidence>
<dbReference type="PANTHER" id="PTHR33798:SF5">
    <property type="entry name" value="FLAVIN REDUCTASE LIKE DOMAIN-CONTAINING PROTEIN"/>
    <property type="match status" value="1"/>
</dbReference>
<dbReference type="RefSeq" id="WP_184362589.1">
    <property type="nucleotide sequence ID" value="NZ_BAAAKM010000027.1"/>
</dbReference>
<accession>A0A840WA45</accession>
<dbReference type="InterPro" id="IPR012349">
    <property type="entry name" value="Split_barrel_FMN-bd"/>
</dbReference>
<keyword evidence="3" id="KW-0288">FMN</keyword>
<gene>
    <name evidence="6" type="ORF">HNR07_001058</name>
</gene>
<dbReference type="GO" id="GO:0010181">
    <property type="term" value="F:FMN binding"/>
    <property type="evidence" value="ECO:0007669"/>
    <property type="project" value="InterPro"/>
</dbReference>
<keyword evidence="7" id="KW-1185">Reference proteome</keyword>
<name>A0A840WA45_9ACTN</name>
<dbReference type="Proteomes" id="UP000579647">
    <property type="component" value="Unassembled WGS sequence"/>
</dbReference>
<comment type="cofactor">
    <cofactor evidence="1">
        <name>FMN</name>
        <dbReference type="ChEBI" id="CHEBI:58210"/>
    </cofactor>
</comment>
<keyword evidence="2" id="KW-0285">Flavoprotein</keyword>
<dbReference type="GO" id="GO:0016646">
    <property type="term" value="F:oxidoreductase activity, acting on the CH-NH group of donors, NAD or NADP as acceptor"/>
    <property type="evidence" value="ECO:0007669"/>
    <property type="project" value="UniProtKB-ARBA"/>
</dbReference>
<evidence type="ECO:0000256" key="4">
    <source>
        <dbReference type="ARBA" id="ARBA00038054"/>
    </source>
</evidence>
<evidence type="ECO:0000256" key="2">
    <source>
        <dbReference type="ARBA" id="ARBA00022630"/>
    </source>
</evidence>
<proteinExistence type="inferred from homology"/>
<feature type="domain" description="Flavin reductase like" evidence="5">
    <location>
        <begin position="21"/>
        <end position="162"/>
    </location>
</feature>
<sequence length="197" mass="21366">MRTEHTPDDLPGRAFYKLMTSLVVPRPIAWVSTTSESGVDNLAPHSFFTISCTEPPIVQFTSVGRKDSLRNAEATGEFVVNLATEPLQDQINASGTDYPPHVSEFDALGIEREASTAVRPPRVAGSPAAVECALHSTLRLGDSTVVFGRVLNVAVDESVVVDGLPEVTRLRPMARLGRNEWSTLGEVRAIDRIPYAP</sequence>
<dbReference type="SMART" id="SM00903">
    <property type="entry name" value="Flavin_Reduct"/>
    <property type="match status" value="1"/>
</dbReference>
<evidence type="ECO:0000313" key="6">
    <source>
        <dbReference type="EMBL" id="MBB5489921.1"/>
    </source>
</evidence>
<dbReference type="Pfam" id="PF01613">
    <property type="entry name" value="Flavin_Reduct"/>
    <property type="match status" value="1"/>
</dbReference>
<evidence type="ECO:0000313" key="7">
    <source>
        <dbReference type="Proteomes" id="UP000579647"/>
    </source>
</evidence>
<dbReference type="EMBL" id="JACHDO010000001">
    <property type="protein sequence ID" value="MBB5489921.1"/>
    <property type="molecule type" value="Genomic_DNA"/>
</dbReference>
<protein>
    <submittedName>
        <fullName evidence="6">Flavin reductase (DIM6/NTAB) family NADH-FMN oxidoreductase RutF</fullName>
    </submittedName>
</protein>
<dbReference type="PANTHER" id="PTHR33798">
    <property type="entry name" value="FLAVOPROTEIN OXYGENASE"/>
    <property type="match status" value="1"/>
</dbReference>
<dbReference type="InterPro" id="IPR002563">
    <property type="entry name" value="Flavin_Rdtase-like_dom"/>
</dbReference>
<dbReference type="Gene3D" id="2.30.110.10">
    <property type="entry name" value="Electron Transport, Fmn-binding Protein, Chain A"/>
    <property type="match status" value="1"/>
</dbReference>
<dbReference type="AlphaFoldDB" id="A0A840WA45"/>
<comment type="similarity">
    <text evidence="4">Belongs to the flavoredoxin family.</text>
</comment>
<dbReference type="SUPFAM" id="SSF50475">
    <property type="entry name" value="FMN-binding split barrel"/>
    <property type="match status" value="1"/>
</dbReference>